<organism evidence="2 3">
    <name type="scientific">Claviceps pazoutovae</name>
    <dbReference type="NCBI Taxonomy" id="1649127"/>
    <lineage>
        <taxon>Eukaryota</taxon>
        <taxon>Fungi</taxon>
        <taxon>Dikarya</taxon>
        <taxon>Ascomycota</taxon>
        <taxon>Pezizomycotina</taxon>
        <taxon>Sordariomycetes</taxon>
        <taxon>Hypocreomycetidae</taxon>
        <taxon>Hypocreales</taxon>
        <taxon>Clavicipitaceae</taxon>
        <taxon>Claviceps</taxon>
    </lineage>
</organism>
<dbReference type="AlphaFoldDB" id="A0A9P7MDC9"/>
<sequence length="542" mass="59148">MTSKGHGGAPIDEVGGMGIIAIGMALGSPALDHNVFSAQPQVITTVSAPKECEPDEQLPKDGGLVRTKSKKWGFLGRSKSMRAKFADRSQDQHPSLPLHATVTRTISNTVSSRETLSDSLRDAPSSPPRRPIERSLTEPASSRRRRRPPPVNPPPVYPPLANSPLDKPSPAHPSPAHLSPAYSSPVQPSPVNAPPTIPSYESFQNCTRHTQTSRKPLEKPSREALLDVEIPDITLERYSVMFASLLDRRGTVPLLSRRQNTHDKIQALKEEDGEDGALQQEVPAPKRKSSFGGNLPSLLPLRLDSGQSSSKTSPNPSPALTRHSNDTVSDVDKPNGEKPPAPHIVRLASVRGRNPKVPLTIQKSEDGRPQLRSKFHIPSPKYDSTASRPKLLFDDVTDEPARQQVPSRSPSRRNGPNVLVGMDNAPSAPQHQRPRLSNYTHTSGGHSSSNVSQASLSELSEEETLEVEAGVVEDAVQVSIARQISVSRDQRHLLGPLRMHPVNGKFAVETINSTPRLIDAKKDTLAPLAKFRKNERVRPMVR</sequence>
<name>A0A9P7MDC9_9HYPO</name>
<dbReference type="OrthoDB" id="5404004at2759"/>
<evidence type="ECO:0000313" key="3">
    <source>
        <dbReference type="Proteomes" id="UP000706124"/>
    </source>
</evidence>
<accession>A0A9P7MDC9</accession>
<evidence type="ECO:0000256" key="1">
    <source>
        <dbReference type="SAM" id="MobiDB-lite"/>
    </source>
</evidence>
<gene>
    <name evidence="2" type="ORF">E4U60_001349</name>
</gene>
<feature type="compositionally biased region" description="Polar residues" evidence="1">
    <location>
        <begin position="199"/>
        <end position="214"/>
    </location>
</feature>
<feature type="region of interest" description="Disordered" evidence="1">
    <location>
        <begin position="83"/>
        <end position="223"/>
    </location>
</feature>
<evidence type="ECO:0000313" key="2">
    <source>
        <dbReference type="EMBL" id="KAG5938499.1"/>
    </source>
</evidence>
<feature type="compositionally biased region" description="Polar residues" evidence="1">
    <location>
        <begin position="102"/>
        <end position="114"/>
    </location>
</feature>
<feature type="compositionally biased region" description="Polar residues" evidence="1">
    <location>
        <begin position="427"/>
        <end position="454"/>
    </location>
</feature>
<dbReference type="EMBL" id="SRPO01000152">
    <property type="protein sequence ID" value="KAG5938499.1"/>
    <property type="molecule type" value="Genomic_DNA"/>
</dbReference>
<dbReference type="Proteomes" id="UP000706124">
    <property type="component" value="Unassembled WGS sequence"/>
</dbReference>
<comment type="caution">
    <text evidence="2">The sequence shown here is derived from an EMBL/GenBank/DDBJ whole genome shotgun (WGS) entry which is preliminary data.</text>
</comment>
<reference evidence="2 3" key="1">
    <citation type="journal article" date="2020" name="bioRxiv">
        <title>Whole genome comparisons of ergot fungi reveals the divergence and evolution of species within the genus Claviceps are the result of varying mechanisms driving genome evolution and host range expansion.</title>
        <authorList>
            <person name="Wyka S.A."/>
            <person name="Mondo S.J."/>
            <person name="Liu M."/>
            <person name="Dettman J."/>
            <person name="Nalam V."/>
            <person name="Broders K.D."/>
        </authorList>
    </citation>
    <scope>NUCLEOTIDE SEQUENCE [LARGE SCALE GENOMIC DNA]</scope>
    <source>
        <strain evidence="2 3">CCC 1485</strain>
    </source>
</reference>
<feature type="compositionally biased region" description="Polar residues" evidence="1">
    <location>
        <begin position="305"/>
        <end position="314"/>
    </location>
</feature>
<protein>
    <submittedName>
        <fullName evidence="2">Uncharacterized protein</fullName>
    </submittedName>
</protein>
<feature type="compositionally biased region" description="Pro residues" evidence="1">
    <location>
        <begin position="187"/>
        <end position="197"/>
    </location>
</feature>
<feature type="compositionally biased region" description="Low complexity" evidence="1">
    <location>
        <begin position="174"/>
        <end position="185"/>
    </location>
</feature>
<proteinExistence type="predicted"/>
<feature type="region of interest" description="Disordered" evidence="1">
    <location>
        <begin position="270"/>
        <end position="462"/>
    </location>
</feature>
<keyword evidence="3" id="KW-1185">Reference proteome</keyword>
<feature type="compositionally biased region" description="Pro residues" evidence="1">
    <location>
        <begin position="149"/>
        <end position="158"/>
    </location>
</feature>